<sequence length="1308" mass="143578">MFYSQFILAKKGPLGTIWIAAHLERKLRKNQVADTDIGVSVDSILFPEVPIALRLSSHLLLGVVRIYSRKVNYLFDDCSEALLKIKQAFRSTAVDLPPEESTAPYHSITLPETFDLDDFELPDNEIFQGNYVDHHVSTREQITLQDTMEGVVYSTSQFGLDERFGDGDTSQIGLEFDEDLFFGKVAAQVNDGISDGDPQTLGLSVTPLEKHDMYEGIPGTSETIQMNGIENQNDVLAANTDFVTYAQAPSTPGLFEEPNLFAVQEPMACSDHLDFEDHNLSNLASMGRSENAGRMSGPRCGDDSTMVSPNENGYHLGDMEIKQTKPQEHELIESISPVLECLNGTVGALDGRNRVEDIHDGIVINNEPLMPILAQKDAQHAEPAGVRFDETVASPSYSQVTSELDDPARKISSGNSCPRASEDYLEDQQTCLKPEIQIDVETANNMEQSCIPSITDPFKPVTHEDTASAEVPVLQACGSLPSHRDLLSPTDKISEIPFNLPSEVVGPSSLDNATSLDNQLENLDRSATSNLPPPEKLLSVPEGFTSKPSDFLVEPTPEKEVMGGDAGDGDGIKLISGKKRSSTESTLTVQSLNSVESFGEARGKRTAESIPDDDDLLSSILVGRRSSVLKMKPTPPAPEMICTKRSRTAARGTASKRKVLMDDTMVLHGDQIRQQLTNTEDIRRVRKKAPCTRPEISMIQRQFLEDAIFTEPIFTGMSAELIYLHTGTFDTSTTRVSENEQNNVSAEPLKDVESSLEPNVTKEIEPLRSTEPVIMRDDSAAQPAGVPIENENQKEEDHNLRSHHTDAQEQGITDLEEFNTSKHEPLGEIAEMEIDKENFEVADPIVEDIYKVSADVNVQSRLMDKTDDEDALLQMDALCRSPNNKLDAQPMEVDALIVEAGIQKEVDAIEVVDRNVEIRADVWIGASELTNNVNVTLSTGESKNLSFSDYQPVEGIGNSGQHIVNVTEVLEANLHCDDNASLNGKESPGCREVDPQSGIDAEVTAVAEDRGDCEDVGFGNDTEFLNVDDDEITEAVDDMPCAEDTRLVENSGWSSRTRAVAKYLQTLLDKEPAHGKKVLGMDSLLNGKTRKEASRMFFETLVLKTRDYIHVEQAKPFDNVSIRSRVKLMKADVWIGASELTNNVNVTLSTGESKNLSFSDYQPVEGIGNSGQHIVNVTEVLEANLHCDDNASLNGKESPGCREVDPQSGIDAEVTAVAEDRGDCEDVGFGNDTEFLNVDDDEITEAVDDMPCAEDTRLVENSGWSSRTSGIAFSGLLDLVEGLLPSISRLYLIRNLHMGKKFLAWTVC</sequence>
<protein>
    <recommendedName>
        <fullName evidence="13">Rad21/Rec8-like protein N-terminal domain-containing protein</fullName>
    </recommendedName>
</protein>
<dbReference type="GO" id="GO:0007059">
    <property type="term" value="P:chromosome segregation"/>
    <property type="evidence" value="ECO:0007669"/>
    <property type="project" value="UniProtKB-KW"/>
</dbReference>
<gene>
    <name evidence="11" type="ORF">C1H46_028199</name>
</gene>
<dbReference type="Gene3D" id="1.10.10.580">
    <property type="entry name" value="Structural maintenance of chromosome 1. Chain E"/>
    <property type="match status" value="1"/>
</dbReference>
<accession>A0A540LIH0</accession>
<keyword evidence="3" id="KW-0132">Cell division</keyword>
<feature type="region of interest" description="Disordered" evidence="8">
    <location>
        <begin position="399"/>
        <end position="419"/>
    </location>
</feature>
<dbReference type="InterPro" id="IPR039781">
    <property type="entry name" value="Rad21/Rec8-like"/>
</dbReference>
<evidence type="ECO:0000256" key="3">
    <source>
        <dbReference type="ARBA" id="ARBA00022618"/>
    </source>
</evidence>
<feature type="region of interest" description="Disordered" evidence="8">
    <location>
        <begin position="734"/>
        <end position="758"/>
    </location>
</feature>
<feature type="domain" description="Rad21/Rec8-like protein N-terminal" evidence="10">
    <location>
        <begin position="1"/>
        <end position="101"/>
    </location>
</feature>
<keyword evidence="4" id="KW-0498">Mitosis</keyword>
<dbReference type="CDD" id="cd21793">
    <property type="entry name" value="Rad21_Rec8_M_AtSYN1-like"/>
    <property type="match status" value="1"/>
</dbReference>
<dbReference type="GO" id="GO:0003682">
    <property type="term" value="F:chromatin binding"/>
    <property type="evidence" value="ECO:0007669"/>
    <property type="project" value="TreeGrafter"/>
</dbReference>
<evidence type="ECO:0008006" key="13">
    <source>
        <dbReference type="Google" id="ProtNLM"/>
    </source>
</evidence>
<evidence type="ECO:0000313" key="12">
    <source>
        <dbReference type="Proteomes" id="UP000315295"/>
    </source>
</evidence>
<dbReference type="InterPro" id="IPR023093">
    <property type="entry name" value="ScpA-like_C"/>
</dbReference>
<feature type="domain" description="Rad21/Rec8-like protein C-terminal eukaryotic" evidence="9">
    <location>
        <begin position="1078"/>
        <end position="1125"/>
    </location>
</feature>
<dbReference type="STRING" id="106549.A0A540LIH0"/>
<keyword evidence="4" id="KW-0131">Cell cycle</keyword>
<dbReference type="Pfam" id="PF04825">
    <property type="entry name" value="Rad21_Rec8_N"/>
    <property type="match status" value="1"/>
</dbReference>
<evidence type="ECO:0000256" key="4">
    <source>
        <dbReference type="ARBA" id="ARBA00022776"/>
    </source>
</evidence>
<comment type="subcellular location">
    <subcellularLocation>
        <location evidence="1">Nucleus</location>
    </subcellularLocation>
</comment>
<dbReference type="GO" id="GO:0051301">
    <property type="term" value="P:cell division"/>
    <property type="evidence" value="ECO:0007669"/>
    <property type="project" value="UniProtKB-KW"/>
</dbReference>
<dbReference type="GO" id="GO:0008278">
    <property type="term" value="C:cohesin complex"/>
    <property type="evidence" value="ECO:0007669"/>
    <property type="project" value="InterPro"/>
</dbReference>
<comment type="similarity">
    <text evidence="2">Belongs to the rad21 family.</text>
</comment>
<dbReference type="InterPro" id="IPR006910">
    <property type="entry name" value="Rad21_Rec8_N"/>
</dbReference>
<dbReference type="SUPFAM" id="SSF46785">
    <property type="entry name" value="Winged helix' DNA-binding domain"/>
    <property type="match status" value="1"/>
</dbReference>
<feature type="region of interest" description="Disordered" evidence="8">
    <location>
        <begin position="780"/>
        <end position="799"/>
    </location>
</feature>
<evidence type="ECO:0000256" key="7">
    <source>
        <dbReference type="ARBA" id="ARBA00064543"/>
    </source>
</evidence>
<feature type="compositionally biased region" description="Polar residues" evidence="8">
    <location>
        <begin position="734"/>
        <end position="745"/>
    </location>
</feature>
<evidence type="ECO:0000313" key="11">
    <source>
        <dbReference type="EMBL" id="TQD86267.1"/>
    </source>
</evidence>
<evidence type="ECO:0000256" key="5">
    <source>
        <dbReference type="ARBA" id="ARBA00022829"/>
    </source>
</evidence>
<feature type="region of interest" description="Disordered" evidence="8">
    <location>
        <begin position="524"/>
        <end position="570"/>
    </location>
</feature>
<evidence type="ECO:0000256" key="6">
    <source>
        <dbReference type="ARBA" id="ARBA00023242"/>
    </source>
</evidence>
<dbReference type="EMBL" id="VIEB01000571">
    <property type="protein sequence ID" value="TQD86267.1"/>
    <property type="molecule type" value="Genomic_DNA"/>
</dbReference>
<dbReference type="Pfam" id="PF04824">
    <property type="entry name" value="Rad21_Rec8"/>
    <property type="match status" value="1"/>
</dbReference>
<dbReference type="PANTHER" id="PTHR12585:SF69">
    <property type="entry name" value="FI11703P"/>
    <property type="match status" value="1"/>
</dbReference>
<organism evidence="11 12">
    <name type="scientific">Malus baccata</name>
    <name type="common">Siberian crab apple</name>
    <name type="synonym">Pyrus baccata</name>
    <dbReference type="NCBI Taxonomy" id="106549"/>
    <lineage>
        <taxon>Eukaryota</taxon>
        <taxon>Viridiplantae</taxon>
        <taxon>Streptophyta</taxon>
        <taxon>Embryophyta</taxon>
        <taxon>Tracheophyta</taxon>
        <taxon>Spermatophyta</taxon>
        <taxon>Magnoliopsida</taxon>
        <taxon>eudicotyledons</taxon>
        <taxon>Gunneridae</taxon>
        <taxon>Pentapetalae</taxon>
        <taxon>rosids</taxon>
        <taxon>fabids</taxon>
        <taxon>Rosales</taxon>
        <taxon>Rosaceae</taxon>
        <taxon>Amygdaloideae</taxon>
        <taxon>Maleae</taxon>
        <taxon>Malus</taxon>
    </lineage>
</organism>
<comment type="caution">
    <text evidence="11">The sequence shown here is derived from an EMBL/GenBank/DDBJ whole genome shotgun (WGS) entry which is preliminary data.</text>
</comment>
<evidence type="ECO:0000256" key="1">
    <source>
        <dbReference type="ARBA" id="ARBA00004123"/>
    </source>
</evidence>
<dbReference type="GO" id="GO:0007062">
    <property type="term" value="P:sister chromatid cohesion"/>
    <property type="evidence" value="ECO:0007669"/>
    <property type="project" value="InterPro"/>
</dbReference>
<evidence type="ECO:0000259" key="9">
    <source>
        <dbReference type="Pfam" id="PF04824"/>
    </source>
</evidence>
<keyword evidence="6" id="KW-0539">Nucleus</keyword>
<dbReference type="Proteomes" id="UP000315295">
    <property type="component" value="Unassembled WGS sequence"/>
</dbReference>
<evidence type="ECO:0000256" key="2">
    <source>
        <dbReference type="ARBA" id="ARBA00009870"/>
    </source>
</evidence>
<dbReference type="GO" id="GO:0005634">
    <property type="term" value="C:nucleus"/>
    <property type="evidence" value="ECO:0007669"/>
    <property type="project" value="UniProtKB-SubCell"/>
</dbReference>
<dbReference type="InterPro" id="IPR036390">
    <property type="entry name" value="WH_DNA-bd_sf"/>
</dbReference>
<evidence type="ECO:0000259" key="10">
    <source>
        <dbReference type="Pfam" id="PF04825"/>
    </source>
</evidence>
<dbReference type="InterPro" id="IPR006909">
    <property type="entry name" value="Rad21/Rec8_C_eu"/>
</dbReference>
<dbReference type="FunFam" id="1.10.10.580:FF:000002">
    <property type="entry name" value="Sister chromatid cohesion 1 protein 4"/>
    <property type="match status" value="1"/>
</dbReference>
<keyword evidence="5" id="KW-0159">Chromosome partition</keyword>
<dbReference type="PANTHER" id="PTHR12585">
    <property type="entry name" value="SCC1 / RAD21 FAMILY MEMBER"/>
    <property type="match status" value="1"/>
</dbReference>
<keyword evidence="12" id="KW-1185">Reference proteome</keyword>
<dbReference type="GO" id="GO:1990414">
    <property type="term" value="P:replication-born double-strand break repair via sister chromatid exchange"/>
    <property type="evidence" value="ECO:0007669"/>
    <property type="project" value="TreeGrafter"/>
</dbReference>
<comment type="subunit">
    <text evidence="7">Component of the cohesin complex.</text>
</comment>
<name>A0A540LIH0_MALBA</name>
<reference evidence="11 12" key="1">
    <citation type="journal article" date="2019" name="G3 (Bethesda)">
        <title>Sequencing of a Wild Apple (Malus baccata) Genome Unravels the Differences Between Cultivated and Wild Apple Species Regarding Disease Resistance and Cold Tolerance.</title>
        <authorList>
            <person name="Chen X."/>
        </authorList>
    </citation>
    <scope>NUCLEOTIDE SEQUENCE [LARGE SCALE GENOMIC DNA]</scope>
    <source>
        <strain evidence="12">cv. Shandingzi</strain>
        <tissue evidence="11">Leaves</tissue>
    </source>
</reference>
<evidence type="ECO:0000256" key="8">
    <source>
        <dbReference type="SAM" id="MobiDB-lite"/>
    </source>
</evidence>
<proteinExistence type="inferred from homology"/>